<comment type="function">
    <text evidence="5">Specifically methylates the pseudouridine at position 1915 (m3Psi1915) in 23S rRNA.</text>
</comment>
<dbReference type="Pfam" id="PF02590">
    <property type="entry name" value="SPOUT_MTase"/>
    <property type="match status" value="1"/>
</dbReference>
<dbReference type="GO" id="GO:0005737">
    <property type="term" value="C:cytoplasm"/>
    <property type="evidence" value="ECO:0007669"/>
    <property type="project" value="UniProtKB-SubCell"/>
</dbReference>
<comment type="subcellular location">
    <subcellularLocation>
        <location evidence="5">Cytoplasm</location>
    </subcellularLocation>
</comment>
<evidence type="ECO:0000256" key="2">
    <source>
        <dbReference type="ARBA" id="ARBA00022679"/>
    </source>
</evidence>
<dbReference type="Gene3D" id="3.40.1280.10">
    <property type="match status" value="1"/>
</dbReference>
<dbReference type="GO" id="GO:0070038">
    <property type="term" value="F:rRNA (pseudouridine-N3-)-methyltransferase activity"/>
    <property type="evidence" value="ECO:0007669"/>
    <property type="project" value="UniProtKB-UniRule"/>
</dbReference>
<proteinExistence type="inferred from homology"/>
<keyword evidence="7" id="KW-1185">Reference proteome</keyword>
<comment type="caution">
    <text evidence="6">The sequence shown here is derived from an EMBL/GenBank/DDBJ whole genome shotgun (WGS) entry which is preliminary data.</text>
</comment>
<dbReference type="SUPFAM" id="SSF75217">
    <property type="entry name" value="alpha/beta knot"/>
    <property type="match status" value="1"/>
</dbReference>
<evidence type="ECO:0000313" key="6">
    <source>
        <dbReference type="EMBL" id="RXH58367.1"/>
    </source>
</evidence>
<gene>
    <name evidence="5" type="primary">rlmH</name>
    <name evidence="6" type="ORF">GRAN_1677</name>
</gene>
<keyword evidence="3 5" id="KW-0949">S-adenosyl-L-methionine</keyword>
<dbReference type="PANTHER" id="PTHR33603:SF1">
    <property type="entry name" value="RIBOSOMAL RNA LARGE SUBUNIT METHYLTRANSFERASE H"/>
    <property type="match status" value="1"/>
</dbReference>
<feature type="binding site" evidence="5">
    <location>
        <position position="98"/>
    </location>
    <ligand>
        <name>S-adenosyl-L-methionine</name>
        <dbReference type="ChEBI" id="CHEBI:59789"/>
    </ligand>
</feature>
<dbReference type="EMBL" id="RDSM01000001">
    <property type="protein sequence ID" value="RXH58367.1"/>
    <property type="molecule type" value="Genomic_DNA"/>
</dbReference>
<evidence type="ECO:0000313" key="7">
    <source>
        <dbReference type="Proteomes" id="UP000289437"/>
    </source>
</evidence>
<dbReference type="InterPro" id="IPR029028">
    <property type="entry name" value="Alpha/beta_knot_MTases"/>
</dbReference>
<dbReference type="HAMAP" id="MF_00658">
    <property type="entry name" value="23SrRNA_methyltr_H"/>
    <property type="match status" value="1"/>
</dbReference>
<comment type="catalytic activity">
    <reaction evidence="5">
        <text>pseudouridine(1915) in 23S rRNA + S-adenosyl-L-methionine = N(3)-methylpseudouridine(1915) in 23S rRNA + S-adenosyl-L-homocysteine + H(+)</text>
        <dbReference type="Rhea" id="RHEA:42752"/>
        <dbReference type="Rhea" id="RHEA-COMP:10221"/>
        <dbReference type="Rhea" id="RHEA-COMP:10222"/>
        <dbReference type="ChEBI" id="CHEBI:15378"/>
        <dbReference type="ChEBI" id="CHEBI:57856"/>
        <dbReference type="ChEBI" id="CHEBI:59789"/>
        <dbReference type="ChEBI" id="CHEBI:65314"/>
        <dbReference type="ChEBI" id="CHEBI:74486"/>
        <dbReference type="EC" id="2.1.1.177"/>
    </reaction>
</comment>
<evidence type="ECO:0000256" key="4">
    <source>
        <dbReference type="ARBA" id="ARBA00038303"/>
    </source>
</evidence>
<comment type="similarity">
    <text evidence="4 5">Belongs to the RNA methyltransferase RlmH family.</text>
</comment>
<dbReference type="EC" id="2.1.1.177" evidence="5"/>
<organism evidence="6 7">
    <name type="scientific">Granulicella sibirica</name>
    <dbReference type="NCBI Taxonomy" id="2479048"/>
    <lineage>
        <taxon>Bacteria</taxon>
        <taxon>Pseudomonadati</taxon>
        <taxon>Acidobacteriota</taxon>
        <taxon>Terriglobia</taxon>
        <taxon>Terriglobales</taxon>
        <taxon>Acidobacteriaceae</taxon>
        <taxon>Granulicella</taxon>
    </lineage>
</organism>
<reference evidence="7" key="2">
    <citation type="submission" date="2019-02" db="EMBL/GenBank/DDBJ databases">
        <title>Granulicella sibirica sp. nov., a psychrotolerant acidobacterium isolated from an organic soil layer in forested tundra, West Siberia.</title>
        <authorList>
            <person name="Oshkin I.Y."/>
            <person name="Kulichevskaya I.S."/>
            <person name="Rijpstra W.I.C."/>
            <person name="Sinninghe Damste J.S."/>
            <person name="Rakitin A.L."/>
            <person name="Ravin N.V."/>
            <person name="Dedysh S.N."/>
        </authorList>
    </citation>
    <scope>NUCLEOTIDE SEQUENCE [LARGE SCALE GENOMIC DNA]</scope>
    <source>
        <strain evidence="7">AF10</strain>
    </source>
</reference>
<keyword evidence="5" id="KW-0698">rRNA processing</keyword>
<comment type="subunit">
    <text evidence="5">Homodimer.</text>
</comment>
<evidence type="ECO:0000256" key="3">
    <source>
        <dbReference type="ARBA" id="ARBA00022691"/>
    </source>
</evidence>
<dbReference type="InterPro" id="IPR003742">
    <property type="entry name" value="RlmH-like"/>
</dbReference>
<dbReference type="AlphaFoldDB" id="A0A4Q0T4T9"/>
<dbReference type="RefSeq" id="WP_241654402.1">
    <property type="nucleotide sequence ID" value="NZ_RDSM01000001.1"/>
</dbReference>
<keyword evidence="2 5" id="KW-0808">Transferase</keyword>
<dbReference type="CDD" id="cd18081">
    <property type="entry name" value="RlmH-like"/>
    <property type="match status" value="1"/>
</dbReference>
<evidence type="ECO:0000256" key="1">
    <source>
        <dbReference type="ARBA" id="ARBA00022603"/>
    </source>
</evidence>
<reference evidence="6 7" key="1">
    <citation type="submission" date="2018-11" db="EMBL/GenBank/DDBJ databases">
        <authorList>
            <person name="Mardanov A.V."/>
            <person name="Ravin N.V."/>
            <person name="Dedysh S.N."/>
        </authorList>
    </citation>
    <scope>NUCLEOTIDE SEQUENCE [LARGE SCALE GENOMIC DNA]</scope>
    <source>
        <strain evidence="6 7">AF10</strain>
    </source>
</reference>
<keyword evidence="5" id="KW-0963">Cytoplasm</keyword>
<accession>A0A4Q0T4T9</accession>
<dbReference type="PANTHER" id="PTHR33603">
    <property type="entry name" value="METHYLTRANSFERASE"/>
    <property type="match status" value="1"/>
</dbReference>
<feature type="binding site" evidence="5">
    <location>
        <position position="66"/>
    </location>
    <ligand>
        <name>S-adenosyl-L-methionine</name>
        <dbReference type="ChEBI" id="CHEBI:59789"/>
    </ligand>
</feature>
<feature type="binding site" evidence="5">
    <location>
        <begin position="117"/>
        <end position="122"/>
    </location>
    <ligand>
        <name>S-adenosyl-L-methionine</name>
        <dbReference type="ChEBI" id="CHEBI:59789"/>
    </ligand>
</feature>
<evidence type="ECO:0000256" key="5">
    <source>
        <dbReference type="HAMAP-Rule" id="MF_00658"/>
    </source>
</evidence>
<dbReference type="Proteomes" id="UP000289437">
    <property type="component" value="Unassembled WGS sequence"/>
</dbReference>
<sequence>MMEIVQSWIAPRTTERAAAGGDLIADYHQRSARYCPCERESFLDEGAFWGWVEKQGGRGRTFIVLLDSRGKQMSSEAFAERLGRLRDDGVRRLVLAIGPADGWTAASRERADLLLSFGLMTLPHQLARVVLAEQVYRALTILAGHPYHCGH</sequence>
<keyword evidence="1 5" id="KW-0489">Methyltransferase</keyword>
<protein>
    <recommendedName>
        <fullName evidence="5">Ribosomal RNA large subunit methyltransferase H</fullName>
        <ecNumber evidence="5">2.1.1.177</ecNumber>
    </recommendedName>
    <alternativeName>
        <fullName evidence="5">23S rRNA (pseudouridine1915-N3)-methyltransferase</fullName>
    </alternativeName>
    <alternativeName>
        <fullName evidence="5">23S rRNA m3Psi1915 methyltransferase</fullName>
    </alternativeName>
    <alternativeName>
        <fullName evidence="5">rRNA (pseudouridine-N3-)-methyltransferase RlmH</fullName>
    </alternativeName>
</protein>
<dbReference type="InterPro" id="IPR029026">
    <property type="entry name" value="tRNA_m1G_MTases_N"/>
</dbReference>
<name>A0A4Q0T4T9_9BACT</name>